<gene>
    <name evidence="7" type="ORF">TNCV_4693451</name>
</gene>
<accession>A0A8X7BH49</accession>
<dbReference type="Proteomes" id="UP000887159">
    <property type="component" value="Unassembled WGS sequence"/>
</dbReference>
<evidence type="ECO:0000313" key="8">
    <source>
        <dbReference type="Proteomes" id="UP000887159"/>
    </source>
</evidence>
<comment type="subcellular location">
    <subcellularLocation>
        <location evidence="1">Membrane</location>
        <topology evidence="1">Multi-pass membrane protein</topology>
    </subcellularLocation>
</comment>
<evidence type="ECO:0000256" key="3">
    <source>
        <dbReference type="ARBA" id="ARBA00022692"/>
    </source>
</evidence>
<evidence type="ECO:0000256" key="6">
    <source>
        <dbReference type="SAM" id="Phobius"/>
    </source>
</evidence>
<comment type="similarity">
    <text evidence="2">Belongs to the NIPA family.</text>
</comment>
<dbReference type="AlphaFoldDB" id="A0A8X7BH49"/>
<evidence type="ECO:0000256" key="5">
    <source>
        <dbReference type="ARBA" id="ARBA00023136"/>
    </source>
</evidence>
<keyword evidence="5 6" id="KW-0472">Membrane</keyword>
<name>A0A8X7BH49_TRICX</name>
<evidence type="ECO:0000256" key="1">
    <source>
        <dbReference type="ARBA" id="ARBA00004141"/>
    </source>
</evidence>
<evidence type="ECO:0000256" key="2">
    <source>
        <dbReference type="ARBA" id="ARBA00007230"/>
    </source>
</evidence>
<keyword evidence="3 6" id="KW-0812">Transmembrane</keyword>
<keyword evidence="8" id="KW-1185">Reference proteome</keyword>
<reference evidence="7" key="1">
    <citation type="submission" date="2020-08" db="EMBL/GenBank/DDBJ databases">
        <title>Multicomponent nature underlies the extraordinary mechanical properties of spider dragline silk.</title>
        <authorList>
            <person name="Kono N."/>
            <person name="Nakamura H."/>
            <person name="Mori M."/>
            <person name="Yoshida Y."/>
            <person name="Ohtoshi R."/>
            <person name="Malay A.D."/>
            <person name="Moran D.A.P."/>
            <person name="Tomita M."/>
            <person name="Numata K."/>
            <person name="Arakawa K."/>
        </authorList>
    </citation>
    <scope>NUCLEOTIDE SEQUENCE</scope>
</reference>
<keyword evidence="4 6" id="KW-1133">Transmembrane helix</keyword>
<dbReference type="InterPro" id="IPR008521">
    <property type="entry name" value="Mg_trans_NIPA"/>
</dbReference>
<protein>
    <recommendedName>
        <fullName evidence="9">Magnesium transporter</fullName>
    </recommendedName>
</protein>
<dbReference type="GO" id="GO:0015095">
    <property type="term" value="F:magnesium ion transmembrane transporter activity"/>
    <property type="evidence" value="ECO:0007669"/>
    <property type="project" value="InterPro"/>
</dbReference>
<dbReference type="GO" id="GO:0016020">
    <property type="term" value="C:membrane"/>
    <property type="evidence" value="ECO:0007669"/>
    <property type="project" value="UniProtKB-SubCell"/>
</dbReference>
<dbReference type="Pfam" id="PF05653">
    <property type="entry name" value="Mg_trans_NIPA"/>
    <property type="match status" value="1"/>
</dbReference>
<comment type="caution">
    <text evidence="7">The sequence shown here is derived from an EMBL/GenBank/DDBJ whole genome shotgun (WGS) entry which is preliminary data.</text>
</comment>
<organism evidence="7 8">
    <name type="scientific">Trichonephila clavipes</name>
    <name type="common">Golden silk orbweaver</name>
    <name type="synonym">Nephila clavipes</name>
    <dbReference type="NCBI Taxonomy" id="2585209"/>
    <lineage>
        <taxon>Eukaryota</taxon>
        <taxon>Metazoa</taxon>
        <taxon>Ecdysozoa</taxon>
        <taxon>Arthropoda</taxon>
        <taxon>Chelicerata</taxon>
        <taxon>Arachnida</taxon>
        <taxon>Araneae</taxon>
        <taxon>Araneomorphae</taxon>
        <taxon>Entelegynae</taxon>
        <taxon>Araneoidea</taxon>
        <taxon>Nephilidae</taxon>
        <taxon>Trichonephila</taxon>
    </lineage>
</organism>
<proteinExistence type="inferred from homology"/>
<feature type="transmembrane region" description="Helical" evidence="6">
    <location>
        <begin position="16"/>
        <end position="36"/>
    </location>
</feature>
<sequence>MSEAADTDLPHVSYNFYIGLGLAVSSSLFIGSSFVIKKKGLLRIGSQGQIRAATWRPFAAYYGLINPSVIEFSWMRLRIGSKVIRNMA</sequence>
<evidence type="ECO:0008006" key="9">
    <source>
        <dbReference type="Google" id="ProtNLM"/>
    </source>
</evidence>
<evidence type="ECO:0000256" key="4">
    <source>
        <dbReference type="ARBA" id="ARBA00022989"/>
    </source>
</evidence>
<dbReference type="EMBL" id="BMAU01021399">
    <property type="protein sequence ID" value="GFY31501.1"/>
    <property type="molecule type" value="Genomic_DNA"/>
</dbReference>
<evidence type="ECO:0000313" key="7">
    <source>
        <dbReference type="EMBL" id="GFY31501.1"/>
    </source>
</evidence>